<feature type="transmembrane region" description="Helical" evidence="10">
    <location>
        <begin position="142"/>
        <end position="162"/>
    </location>
</feature>
<dbReference type="Pfam" id="PF01127">
    <property type="entry name" value="Sdh_cyt"/>
    <property type="match status" value="1"/>
</dbReference>
<comment type="similarity">
    <text evidence="3">Belongs to the cytochrome b560 family.</text>
</comment>
<keyword evidence="6" id="KW-0479">Metal-binding</keyword>
<reference evidence="11" key="1">
    <citation type="submission" date="2019-09" db="EMBL/GenBank/DDBJ databases">
        <authorList>
            <person name="Teo W.F.A."/>
            <person name="Duangmal K."/>
        </authorList>
    </citation>
    <scope>NUCLEOTIDE SEQUENCE [LARGE SCALE GENOMIC DNA]</scope>
    <source>
        <strain evidence="11">K81G1</strain>
    </source>
</reference>
<evidence type="ECO:0000256" key="1">
    <source>
        <dbReference type="ARBA" id="ARBA00001971"/>
    </source>
</evidence>
<evidence type="ECO:0000256" key="2">
    <source>
        <dbReference type="ARBA" id="ARBA00004370"/>
    </source>
</evidence>
<gene>
    <name evidence="11" type="primary">sdhC</name>
    <name evidence="11" type="ORF">FPZ12_036260</name>
</gene>
<dbReference type="OrthoDB" id="276905at2"/>
<evidence type="ECO:0000256" key="7">
    <source>
        <dbReference type="ARBA" id="ARBA00022989"/>
    </source>
</evidence>
<evidence type="ECO:0000256" key="6">
    <source>
        <dbReference type="ARBA" id="ARBA00022723"/>
    </source>
</evidence>
<dbReference type="GO" id="GO:0006099">
    <property type="term" value="P:tricarboxylic acid cycle"/>
    <property type="evidence" value="ECO:0007669"/>
    <property type="project" value="InterPro"/>
</dbReference>
<dbReference type="InterPro" id="IPR039023">
    <property type="entry name" value="SdhC_prok"/>
</dbReference>
<sequence length="167" mass="18487">MTLPQFLFFLGFTIVALVVIAFTVVVLRSARFYDGGAFPTGAMIMRLARPGRERVELQRWAFYVHRISGAGVFGFLCLHVVDVSLFAFSPAVYDNVHSLYGTAVMRVIEVGLLFALLFHTFNGLRLVSVDVKDLGIVASTRVLYVVLASTLVFGIVGAYYILKPVFL</sequence>
<keyword evidence="7 10" id="KW-1133">Transmembrane helix</keyword>
<dbReference type="GO" id="GO:0046872">
    <property type="term" value="F:metal ion binding"/>
    <property type="evidence" value="ECO:0007669"/>
    <property type="project" value="UniProtKB-KW"/>
</dbReference>
<dbReference type="Proteomes" id="UP000319769">
    <property type="component" value="Unassembled WGS sequence"/>
</dbReference>
<evidence type="ECO:0000256" key="9">
    <source>
        <dbReference type="ARBA" id="ARBA00023136"/>
    </source>
</evidence>
<dbReference type="PANTHER" id="PTHR41910:SF1">
    <property type="entry name" value="SUCCINATE DEHYDROGENASE HYDROPHOBIC MEMBRANE ANCHOR SUBUNIT"/>
    <property type="match status" value="1"/>
</dbReference>
<feature type="transmembrane region" description="Helical" evidence="10">
    <location>
        <begin position="99"/>
        <end position="121"/>
    </location>
</feature>
<feature type="transmembrane region" description="Helical" evidence="10">
    <location>
        <begin position="67"/>
        <end position="93"/>
    </location>
</feature>
<dbReference type="InterPro" id="IPR034804">
    <property type="entry name" value="SQR/QFR_C/D"/>
</dbReference>
<feature type="transmembrane region" description="Helical" evidence="10">
    <location>
        <begin position="6"/>
        <end position="27"/>
    </location>
</feature>
<name>A0A5N0UVB7_9PSEU</name>
<evidence type="ECO:0000313" key="12">
    <source>
        <dbReference type="Proteomes" id="UP000319769"/>
    </source>
</evidence>
<proteinExistence type="inferred from homology"/>
<dbReference type="InterPro" id="IPR014314">
    <property type="entry name" value="Succ_DH_cytb556"/>
</dbReference>
<dbReference type="GO" id="GO:0016020">
    <property type="term" value="C:membrane"/>
    <property type="evidence" value="ECO:0007669"/>
    <property type="project" value="UniProtKB-SubCell"/>
</dbReference>
<comment type="cofactor">
    <cofactor evidence="1">
        <name>heme</name>
        <dbReference type="ChEBI" id="CHEBI:30413"/>
    </cofactor>
</comment>
<comment type="caution">
    <text evidence="11">The sequence shown here is derived from an EMBL/GenBank/DDBJ whole genome shotgun (WGS) entry which is preliminary data.</text>
</comment>
<evidence type="ECO:0000256" key="5">
    <source>
        <dbReference type="ARBA" id="ARBA00022692"/>
    </source>
</evidence>
<evidence type="ECO:0000256" key="3">
    <source>
        <dbReference type="ARBA" id="ARBA00007244"/>
    </source>
</evidence>
<keyword evidence="9 10" id="KW-0472">Membrane</keyword>
<keyword evidence="4" id="KW-0349">Heme</keyword>
<evidence type="ECO:0000256" key="10">
    <source>
        <dbReference type="SAM" id="Phobius"/>
    </source>
</evidence>
<dbReference type="PANTHER" id="PTHR41910">
    <property type="entry name" value="SUCCINATE DEHYDROGENASE 2 MEMBRANE SUBUNIT SDHC"/>
    <property type="match status" value="1"/>
</dbReference>
<dbReference type="NCBIfam" id="TIGR02970">
    <property type="entry name" value="succ_dehyd_cytB"/>
    <property type="match status" value="1"/>
</dbReference>
<dbReference type="GO" id="GO:0009055">
    <property type="term" value="F:electron transfer activity"/>
    <property type="evidence" value="ECO:0007669"/>
    <property type="project" value="InterPro"/>
</dbReference>
<protein>
    <submittedName>
        <fullName evidence="11">Succinate dehydrogenase, cytochrome b556 subunit</fullName>
    </submittedName>
</protein>
<dbReference type="SUPFAM" id="SSF81343">
    <property type="entry name" value="Fumarate reductase respiratory complex transmembrane subunits"/>
    <property type="match status" value="1"/>
</dbReference>
<dbReference type="EMBL" id="VMNW02000084">
    <property type="protein sequence ID" value="KAA9152758.1"/>
    <property type="molecule type" value="Genomic_DNA"/>
</dbReference>
<keyword evidence="8" id="KW-0408">Iron</keyword>
<dbReference type="Gene3D" id="1.20.1300.10">
    <property type="entry name" value="Fumarate reductase/succinate dehydrogenase, transmembrane subunit"/>
    <property type="match status" value="1"/>
</dbReference>
<keyword evidence="12" id="KW-1185">Reference proteome</keyword>
<comment type="subcellular location">
    <subcellularLocation>
        <location evidence="2">Membrane</location>
    </subcellularLocation>
</comment>
<evidence type="ECO:0000313" key="11">
    <source>
        <dbReference type="EMBL" id="KAA9152758.1"/>
    </source>
</evidence>
<organism evidence="11 12">
    <name type="scientific">Amycolatopsis acidicola</name>
    <dbReference type="NCBI Taxonomy" id="2596893"/>
    <lineage>
        <taxon>Bacteria</taxon>
        <taxon>Bacillati</taxon>
        <taxon>Actinomycetota</taxon>
        <taxon>Actinomycetes</taxon>
        <taxon>Pseudonocardiales</taxon>
        <taxon>Pseudonocardiaceae</taxon>
        <taxon>Amycolatopsis</taxon>
    </lineage>
</organism>
<dbReference type="RefSeq" id="WP_144752264.1">
    <property type="nucleotide sequence ID" value="NZ_VMNW02000084.1"/>
</dbReference>
<dbReference type="AlphaFoldDB" id="A0A5N0UVB7"/>
<keyword evidence="5 10" id="KW-0812">Transmembrane</keyword>
<evidence type="ECO:0000256" key="4">
    <source>
        <dbReference type="ARBA" id="ARBA00022617"/>
    </source>
</evidence>
<dbReference type="InterPro" id="IPR000701">
    <property type="entry name" value="SuccDH_FuR_B_TM-su"/>
</dbReference>
<accession>A0A5N0UVB7</accession>
<evidence type="ECO:0000256" key="8">
    <source>
        <dbReference type="ARBA" id="ARBA00023004"/>
    </source>
</evidence>